<dbReference type="PANTHER" id="PTHR13268">
    <property type="entry name" value="BREAST CARCINOMA AMPLIFIED SEQUENCE 3"/>
    <property type="match status" value="1"/>
</dbReference>
<feature type="compositionally biased region" description="Basic residues" evidence="1">
    <location>
        <begin position="1869"/>
        <end position="1879"/>
    </location>
</feature>
<dbReference type="Proteomes" id="UP001607303">
    <property type="component" value="Unassembled WGS sequence"/>
</dbReference>
<feature type="compositionally biased region" description="Basic and acidic residues" evidence="1">
    <location>
        <begin position="1185"/>
        <end position="1217"/>
    </location>
</feature>
<organism evidence="3 4">
    <name type="scientific">Vespula maculifrons</name>
    <name type="common">Eastern yellow jacket</name>
    <name type="synonym">Wasp</name>
    <dbReference type="NCBI Taxonomy" id="7453"/>
    <lineage>
        <taxon>Eukaryota</taxon>
        <taxon>Metazoa</taxon>
        <taxon>Ecdysozoa</taxon>
        <taxon>Arthropoda</taxon>
        <taxon>Hexapoda</taxon>
        <taxon>Insecta</taxon>
        <taxon>Pterygota</taxon>
        <taxon>Neoptera</taxon>
        <taxon>Endopterygota</taxon>
        <taxon>Hymenoptera</taxon>
        <taxon>Apocrita</taxon>
        <taxon>Aculeata</taxon>
        <taxon>Vespoidea</taxon>
        <taxon>Vespidae</taxon>
        <taxon>Vespinae</taxon>
        <taxon>Vespula</taxon>
    </lineage>
</organism>
<feature type="compositionally biased region" description="Polar residues" evidence="1">
    <location>
        <begin position="1276"/>
        <end position="1286"/>
    </location>
</feature>
<feature type="compositionally biased region" description="Basic and acidic residues" evidence="1">
    <location>
        <begin position="1752"/>
        <end position="1764"/>
    </location>
</feature>
<accession>A0ABD2CFW8</accession>
<feature type="compositionally biased region" description="Polar residues" evidence="1">
    <location>
        <begin position="1823"/>
        <end position="1836"/>
    </location>
</feature>
<dbReference type="EMBL" id="JAYRBN010000053">
    <property type="protein sequence ID" value="KAL2743968.1"/>
    <property type="molecule type" value="Genomic_DNA"/>
</dbReference>
<dbReference type="Pfam" id="PF21034">
    <property type="entry name" value="BCAS3_WD40"/>
    <property type="match status" value="1"/>
</dbReference>
<feature type="compositionally biased region" description="Low complexity" evidence="1">
    <location>
        <begin position="1584"/>
        <end position="1593"/>
    </location>
</feature>
<feature type="region of interest" description="Disordered" evidence="1">
    <location>
        <begin position="509"/>
        <end position="528"/>
    </location>
</feature>
<reference evidence="3 4" key="1">
    <citation type="journal article" date="2024" name="Ann. Entomol. Soc. Am.">
        <title>Genomic analyses of the southern and eastern yellowjacket wasps (Hymenoptera: Vespidae) reveal evolutionary signatures of social life.</title>
        <authorList>
            <person name="Catto M.A."/>
            <person name="Caine P.B."/>
            <person name="Orr S.E."/>
            <person name="Hunt B.G."/>
            <person name="Goodisman M.A.D."/>
        </authorList>
    </citation>
    <scope>NUCLEOTIDE SEQUENCE [LARGE SCALE GENOMIC DNA]</scope>
    <source>
        <strain evidence="3">232</strain>
        <tissue evidence="3">Head and thorax</tissue>
    </source>
</reference>
<feature type="region of interest" description="Disordered" evidence="1">
    <location>
        <begin position="1569"/>
        <end position="1595"/>
    </location>
</feature>
<gene>
    <name evidence="3" type="ORF">V1477_007844</name>
</gene>
<evidence type="ECO:0000256" key="1">
    <source>
        <dbReference type="SAM" id="MobiDB-lite"/>
    </source>
</evidence>
<feature type="region of interest" description="Disordered" evidence="1">
    <location>
        <begin position="1183"/>
        <end position="1294"/>
    </location>
</feature>
<feature type="compositionally biased region" description="Basic and acidic residues" evidence="1">
    <location>
        <begin position="963"/>
        <end position="972"/>
    </location>
</feature>
<dbReference type="InterPro" id="IPR045142">
    <property type="entry name" value="BCAS3-like"/>
</dbReference>
<feature type="compositionally biased region" description="Polar residues" evidence="1">
    <location>
        <begin position="1026"/>
        <end position="1040"/>
    </location>
</feature>
<feature type="region of interest" description="Disordered" evidence="1">
    <location>
        <begin position="1013"/>
        <end position="1042"/>
    </location>
</feature>
<sequence length="1928" mass="213967">MYQIQKIIAHERKMSADSPRRNVHKGAQVVSPQPIVDRSIIDSVAGIINDIVPQAYTTAPSTDNKESISWARFEYADINDPALYPDFNEGSSTPPLLLVLGYSTGVQVWLIAATGEATEVLSWRQGIVRTLRILPNPKTDSEHADPFEPKRPLVAICDSAGPGPQFCNISFISLKTGEQTKNIKFKNPVCDILANRRSIVVTFLEKIAVFDARTFEDILTVTTCYPSPGPNPNPVALGTRWLAYSEKKLLPARRSSGGCEGEGVQSYTATVLYAAKSLGKGLRGLGETVASSLTGNSVSPLAVNNMGNDITQPGVVMILDLQAAKEEKDLDDTSIETVIAHFTAHSDAIVAMTFDLTGALLMTADKRGHDFHIFRIQPHPGGPTLAAVHHLYILHRGDTTAKVQDMTFSADTRWAAVSTVRGTTHVFPVAPYGGSVGVRTHLTPHVVNRLSRFHRSAGLTDDGTRSHSPVSHTELPLSVYPYSNPRLPPYPHPTILHPLAQIRQPSSLNHVNSQAQPRPQQRQRLHSDDSGTLPLKICACFAPPRAWIYAQRDSGSKVAKRAVDSLFIMACHGNMIQYDLEPKPATGVPKEKVCDDTMIELEVEAKGQWPLLRSPNSVEIVPPLASSSPLFSVSTVPNNVQPLDTSEDGWLSQVEIVTHAGPHRRLWMGPQFVFKTYNAPSGVSVNLVEAEAVEIGITGGSRPARSNPVNMPHAASRPLVPVVIDGSGSSYEQSPRFMEAYGDSLDNEHIGVGSGENQLREDLAEAMLETSIAPHRAPALEHWITDVNALAVCSVERRRSVFERVGQPVTKVVNPLGTVITVSADEEDVSSSQEFDSAEENLVPEAPRSVCAEEGPASLGDLEPPCYQTLRDLTEICAEMRSASEPAIDSVPDENIRDIKERKELCVEVASMKSTGNCSIDFEREDAFRDVPSGLSLCAEQGEIPSSPMTQAKESTARSKRSNKYEHAETQEKSIAKAKYVVNYDEDSVVLMENRLSCEKANLQMRAKDQQTFSYSSSSSSSSYSRQQNNAEKTTKTSKQPFKELRTRIDKYIVQEQDDSVVIEDPTRCIDTKNNCIGKKHCDVSKEDKCESNDECASKIDRESQKVTENSKCKSKLKDTDMIKESEDCSGSTDRSFVELDKPNANADDVTNVECKEENEAIPSDDFNSMEYHLVDSNCPIKDSTVSDHSDEDIEHIQRSELMRVRESDRENSEKSMDLPSYSDCSPVTQRKNSKSTISDDDLEYIHTSELTEMPDNKYNLGTTSSNVEKSDEDCSISSKGQSKHTLSSDDDLEHVQHSDVCASTLETTCPTKVEEQNSNVKSQETIRGSKSKATKRRKDIFVIEDNTTDKVEVTVMVDPMDKWIASTKHFDKNMIEETQHSAINEKRFGSVGKSSETIRGEHVASKLKGTKKRKDIVVIEEDSKEVSKMEFQKQWSISKKCQEKNINDETQNMDTKEVVSTSNQKKSTINFPNVQESIQLEQTCKSKINKKPKDISWVDIHTKQACKMKGNKKKKDVEVINEIWGTEQNLLEKDPTEDIDRRCESCDQETTRNKSKILSEELDKCSDQETTSLLEGPARRTMKSQSSKSSVSTNLLTKRSQANDIEIIDMDSTQKVKMTWNQMLSSRRKTVSTVAKKPRDSLRTTDAADFDAKPLFFCSRKVTAEKLQEAAEELNANVEMQKIEELSPNPRVCWSSMFKKKNVPSIESETSRKESDLEPLVEVEEKFEEKLKLQSTSQIDENVDGEMIKISNEEDKTAEVKITEEEEIIMVDEEKINYEEEEQEQDINLPMESTSSKENSPESDYQQEKRRSDSDQEIIPERSSSPDDLNANGNAASVDVEGEFSDRKEYVEKTSVGCVTSTLSATKKGTRSKKKKRGSQSVASYEDLSSSSFSSASRASLDARSSPTPSYGAENMMVFPGDSSGSI</sequence>
<feature type="compositionally biased region" description="Low complexity" evidence="1">
    <location>
        <begin position="1888"/>
        <end position="1907"/>
    </location>
</feature>
<evidence type="ECO:0000313" key="3">
    <source>
        <dbReference type="EMBL" id="KAL2743968.1"/>
    </source>
</evidence>
<keyword evidence="4" id="KW-1185">Reference proteome</keyword>
<evidence type="ECO:0000259" key="2">
    <source>
        <dbReference type="Pfam" id="PF21034"/>
    </source>
</evidence>
<feature type="compositionally biased region" description="Low complexity" evidence="1">
    <location>
        <begin position="1014"/>
        <end position="1025"/>
    </location>
</feature>
<evidence type="ECO:0000313" key="4">
    <source>
        <dbReference type="Proteomes" id="UP001607303"/>
    </source>
</evidence>
<feature type="region of interest" description="Disordered" evidence="1">
    <location>
        <begin position="939"/>
        <end position="972"/>
    </location>
</feature>
<protein>
    <submittedName>
        <fullName evidence="3">Flocculation protein FLO11-like</fullName>
    </submittedName>
</protein>
<comment type="caution">
    <text evidence="3">The sequence shown here is derived from an EMBL/GenBank/DDBJ whole genome shotgun (WGS) entry which is preliminary data.</text>
</comment>
<feature type="region of interest" description="Disordered" evidence="1">
    <location>
        <begin position="1733"/>
        <end position="1928"/>
    </location>
</feature>
<name>A0ABD2CFW8_VESMC</name>
<dbReference type="SUPFAM" id="SSF50978">
    <property type="entry name" value="WD40 repeat-like"/>
    <property type="match status" value="1"/>
</dbReference>
<feature type="domain" description="BCAS3 WD40" evidence="2">
    <location>
        <begin position="66"/>
        <end position="461"/>
    </location>
</feature>
<proteinExistence type="predicted"/>
<dbReference type="PANTHER" id="PTHR13268:SF0">
    <property type="entry name" value="BCAS3 MICROTUBULE ASSOCIATED CELL MIGRATION FACTOR"/>
    <property type="match status" value="1"/>
</dbReference>
<feature type="compositionally biased region" description="Polar residues" evidence="1">
    <location>
        <begin position="1792"/>
        <end position="1805"/>
    </location>
</feature>
<dbReference type="InterPro" id="IPR048382">
    <property type="entry name" value="BCAS3_WD40"/>
</dbReference>
<dbReference type="InterPro" id="IPR036322">
    <property type="entry name" value="WD40_repeat_dom_sf"/>
</dbReference>
<feature type="compositionally biased region" description="Polar residues" evidence="1">
    <location>
        <begin position="1223"/>
        <end position="1237"/>
    </location>
</feature>